<dbReference type="InterPro" id="IPR011006">
    <property type="entry name" value="CheY-like_superfamily"/>
</dbReference>
<dbReference type="RefSeq" id="WP_233388406.1">
    <property type="nucleotide sequence ID" value="NZ_JAJTWT010000001.1"/>
</dbReference>
<name>A0ABS8XER9_9BURK</name>
<evidence type="ECO:0000313" key="4">
    <source>
        <dbReference type="EMBL" id="MCE4535740.1"/>
    </source>
</evidence>
<organism evidence="4 5">
    <name type="scientific">Pelomonas caseinilytica</name>
    <dbReference type="NCBI Taxonomy" id="2906763"/>
    <lineage>
        <taxon>Bacteria</taxon>
        <taxon>Pseudomonadati</taxon>
        <taxon>Pseudomonadota</taxon>
        <taxon>Betaproteobacteria</taxon>
        <taxon>Burkholderiales</taxon>
        <taxon>Sphaerotilaceae</taxon>
        <taxon>Roseateles</taxon>
    </lineage>
</organism>
<dbReference type="PROSITE" id="PS50110">
    <property type="entry name" value="RESPONSE_REGULATORY"/>
    <property type="match status" value="1"/>
</dbReference>
<dbReference type="InterPro" id="IPR001789">
    <property type="entry name" value="Sig_transdc_resp-reg_receiver"/>
</dbReference>
<dbReference type="Gene3D" id="3.40.50.2300">
    <property type="match status" value="1"/>
</dbReference>
<dbReference type="PANTHER" id="PTHR44591">
    <property type="entry name" value="STRESS RESPONSE REGULATOR PROTEIN 1"/>
    <property type="match status" value="1"/>
</dbReference>
<feature type="domain" description="Response regulatory" evidence="3">
    <location>
        <begin position="6"/>
        <end position="121"/>
    </location>
</feature>
<protein>
    <submittedName>
        <fullName evidence="4">Response regulator</fullName>
    </submittedName>
</protein>
<dbReference type="SMART" id="SM00448">
    <property type="entry name" value="REC"/>
    <property type="match status" value="1"/>
</dbReference>
<evidence type="ECO:0000259" key="3">
    <source>
        <dbReference type="PROSITE" id="PS50110"/>
    </source>
</evidence>
<keyword evidence="5" id="KW-1185">Reference proteome</keyword>
<proteinExistence type="predicted"/>
<dbReference type="Pfam" id="PF00072">
    <property type="entry name" value="Response_reg"/>
    <property type="match status" value="1"/>
</dbReference>
<sequence>MADVVDVLVVDDDPDVREVLGLLLEADGYRVRRAADAQSALAAIDEQPAMCVLLDLEMPGMHGVELARELRAREGASLVLISVTGWQDAKQHEAAERAGVDFVLTKPLDPAKLRLMLPPLGPAPAANGRAPEA</sequence>
<evidence type="ECO:0000313" key="5">
    <source>
        <dbReference type="Proteomes" id="UP001201463"/>
    </source>
</evidence>
<keyword evidence="1 2" id="KW-0597">Phosphoprotein</keyword>
<dbReference type="Proteomes" id="UP001201463">
    <property type="component" value="Unassembled WGS sequence"/>
</dbReference>
<dbReference type="PANTHER" id="PTHR44591:SF3">
    <property type="entry name" value="RESPONSE REGULATORY DOMAIN-CONTAINING PROTEIN"/>
    <property type="match status" value="1"/>
</dbReference>
<dbReference type="SUPFAM" id="SSF52172">
    <property type="entry name" value="CheY-like"/>
    <property type="match status" value="1"/>
</dbReference>
<dbReference type="EMBL" id="JAJTWT010000001">
    <property type="protein sequence ID" value="MCE4535740.1"/>
    <property type="molecule type" value="Genomic_DNA"/>
</dbReference>
<evidence type="ECO:0000256" key="2">
    <source>
        <dbReference type="PROSITE-ProRule" id="PRU00169"/>
    </source>
</evidence>
<dbReference type="InterPro" id="IPR050595">
    <property type="entry name" value="Bact_response_regulator"/>
</dbReference>
<comment type="caution">
    <text evidence="4">The sequence shown here is derived from an EMBL/GenBank/DDBJ whole genome shotgun (WGS) entry which is preliminary data.</text>
</comment>
<accession>A0ABS8XER9</accession>
<reference evidence="4 5" key="1">
    <citation type="submission" date="2021-12" db="EMBL/GenBank/DDBJ databases">
        <title>Genome seq of p7.</title>
        <authorList>
            <person name="Seo T."/>
        </authorList>
    </citation>
    <scope>NUCLEOTIDE SEQUENCE [LARGE SCALE GENOMIC DNA]</scope>
    <source>
        <strain evidence="4 5">P7</strain>
    </source>
</reference>
<gene>
    <name evidence="4" type="ORF">LXT12_00490</name>
</gene>
<feature type="modified residue" description="4-aspartylphosphate" evidence="2">
    <location>
        <position position="55"/>
    </location>
</feature>
<evidence type="ECO:0000256" key="1">
    <source>
        <dbReference type="ARBA" id="ARBA00022553"/>
    </source>
</evidence>